<evidence type="ECO:0000313" key="3">
    <source>
        <dbReference type="EMBL" id="KAG2499175.1"/>
    </source>
</evidence>
<name>A0A835YID3_9CHLO</name>
<dbReference type="OrthoDB" id="532449at2759"/>
<reference evidence="3" key="1">
    <citation type="journal article" date="2020" name="bioRxiv">
        <title>Comparative genomics of Chlamydomonas.</title>
        <authorList>
            <person name="Craig R.J."/>
            <person name="Hasan A.R."/>
            <person name="Ness R.W."/>
            <person name="Keightley P.D."/>
        </authorList>
    </citation>
    <scope>NUCLEOTIDE SEQUENCE</scope>
    <source>
        <strain evidence="3">CCAP 11/70</strain>
    </source>
</reference>
<evidence type="ECO:0000313" key="4">
    <source>
        <dbReference type="Proteomes" id="UP000612055"/>
    </source>
</evidence>
<dbReference type="EMBL" id="JAEHOE010000007">
    <property type="protein sequence ID" value="KAG2499175.1"/>
    <property type="molecule type" value="Genomic_DNA"/>
</dbReference>
<dbReference type="PANTHER" id="PTHR46873:SF1">
    <property type="entry name" value="EXPRESSED PROTEIN"/>
    <property type="match status" value="1"/>
</dbReference>
<feature type="domain" description="Apple" evidence="2">
    <location>
        <begin position="274"/>
        <end position="321"/>
    </location>
</feature>
<keyword evidence="1" id="KW-0732">Signal</keyword>
<dbReference type="AlphaFoldDB" id="A0A835YID3"/>
<feature type="domain" description="Apple" evidence="2">
    <location>
        <begin position="159"/>
        <end position="187"/>
    </location>
</feature>
<evidence type="ECO:0000256" key="1">
    <source>
        <dbReference type="SAM" id="SignalP"/>
    </source>
</evidence>
<organism evidence="3 4">
    <name type="scientific">Edaphochlamys debaryana</name>
    <dbReference type="NCBI Taxonomy" id="47281"/>
    <lineage>
        <taxon>Eukaryota</taxon>
        <taxon>Viridiplantae</taxon>
        <taxon>Chlorophyta</taxon>
        <taxon>core chlorophytes</taxon>
        <taxon>Chlorophyceae</taxon>
        <taxon>CS clade</taxon>
        <taxon>Chlamydomonadales</taxon>
        <taxon>Chlamydomonadales incertae sedis</taxon>
        <taxon>Edaphochlamys</taxon>
    </lineage>
</organism>
<proteinExistence type="predicted"/>
<dbReference type="Pfam" id="PF14295">
    <property type="entry name" value="PAN_4"/>
    <property type="match status" value="4"/>
</dbReference>
<evidence type="ECO:0000259" key="2">
    <source>
        <dbReference type="Pfam" id="PF14295"/>
    </source>
</evidence>
<protein>
    <recommendedName>
        <fullName evidence="2">Apple domain-containing protein</fullName>
    </recommendedName>
</protein>
<keyword evidence="4" id="KW-1185">Reference proteome</keyword>
<feature type="signal peptide" evidence="1">
    <location>
        <begin position="1"/>
        <end position="31"/>
    </location>
</feature>
<comment type="caution">
    <text evidence="3">The sequence shown here is derived from an EMBL/GenBank/DDBJ whole genome shotgun (WGS) entry which is preliminary data.</text>
</comment>
<gene>
    <name evidence="3" type="ORF">HYH03_002756</name>
</gene>
<feature type="chain" id="PRO_5032281324" description="Apple domain-containing protein" evidence="1">
    <location>
        <begin position="32"/>
        <end position="509"/>
    </location>
</feature>
<dbReference type="Gene3D" id="3.50.4.10">
    <property type="entry name" value="Hepatocyte Growth Factor"/>
    <property type="match status" value="3"/>
</dbReference>
<feature type="domain" description="Apple" evidence="2">
    <location>
        <begin position="422"/>
        <end position="479"/>
    </location>
</feature>
<feature type="domain" description="Apple" evidence="2">
    <location>
        <begin position="45"/>
        <end position="107"/>
    </location>
</feature>
<accession>A0A835YID3</accession>
<dbReference type="Proteomes" id="UP000612055">
    <property type="component" value="Unassembled WGS sequence"/>
</dbReference>
<dbReference type="PANTHER" id="PTHR46873">
    <property type="entry name" value="EXPRESSED PROTEIN"/>
    <property type="match status" value="1"/>
</dbReference>
<sequence length="509" mass="54157">MAPSSAPLRPLRLTALAVAALLLCCAGCTSADSPPATLIAVAARDVEGGIVSEGDALYLPNVTACRDACTATPGCNLWVYCAAADGCMGSPVDCQRDLSTYRQCWLKYDKPTNWRVCQGVQRIRRVLQGGSTCHQYPGNQPPGEDYCPNLQQCAAILDTELDGQVLNDGDNTYVNSPEECCGRCTQTECWLKNANPTSPQPKGGNSNTPSSPQRYMARAAARPLPPLPLAVAAAALLLSIGLCSAAPPPASLIAVAARDVEGGLVTDPEPMTLPSAAACRDNCTATPGCNLWVYCAAADGCMGSPGDSSKDISRYRQCWLKFDKPTNKSGWPRSRTARDQATGWLSGTTAQGVKDVAPREMGYSRCTCRAEYANNGHWFKGVCAPTYQRGAFCFTDTDCQYPPSDGHENCPTTQQCTAILDTDLEGEVLGGGASSYANSPEECCGLCAQQDRCNAWTWCSDPNGCSGGDLTRFRQCWLKNADPTSPQPKGGYGNSTGWISGVRMAWIPQ</sequence>
<dbReference type="InterPro" id="IPR003609">
    <property type="entry name" value="Pan_app"/>
</dbReference>